<accession>A0A926IQ86</accession>
<dbReference type="AlphaFoldDB" id="A0A926IQ86"/>
<proteinExistence type="predicted"/>
<dbReference type="NCBIfam" id="TIGR03511">
    <property type="entry name" value="GldH_lipo"/>
    <property type="match status" value="1"/>
</dbReference>
<organism evidence="1 2">
    <name type="scientific">Jilunia laotingensis</name>
    <dbReference type="NCBI Taxonomy" id="2763675"/>
    <lineage>
        <taxon>Bacteria</taxon>
        <taxon>Pseudomonadati</taxon>
        <taxon>Bacteroidota</taxon>
        <taxon>Bacteroidia</taxon>
        <taxon>Bacteroidales</taxon>
        <taxon>Bacteroidaceae</taxon>
        <taxon>Jilunia</taxon>
    </lineage>
</organism>
<evidence type="ECO:0000313" key="1">
    <source>
        <dbReference type="EMBL" id="MBC8593295.1"/>
    </source>
</evidence>
<dbReference type="Pfam" id="PF14109">
    <property type="entry name" value="GldH_lipo"/>
    <property type="match status" value="1"/>
</dbReference>
<sequence>MKRLLKSSIWTVIIGWLIAACNENTVYHTYQPIPTDGWEKSDTLFFNIPLNDSLIPLNLTAEIRNESKYAYRNLYLAISHNLEDSTNWKTDTLLFVLADKEGKWYGTGWGSLFQSALPIGKTTTKHPGNYTLKVSHCMNDEHLKGVNAVGIKIEK</sequence>
<dbReference type="PROSITE" id="PS51257">
    <property type="entry name" value="PROKAR_LIPOPROTEIN"/>
    <property type="match status" value="1"/>
</dbReference>
<gene>
    <name evidence="1" type="ORF">H8744_08550</name>
</gene>
<protein>
    <submittedName>
        <fullName evidence="1">Gliding motility lipoprotein GldH</fullName>
    </submittedName>
</protein>
<dbReference type="EMBL" id="JACRTF010000001">
    <property type="protein sequence ID" value="MBC8593295.1"/>
    <property type="molecule type" value="Genomic_DNA"/>
</dbReference>
<dbReference type="RefSeq" id="WP_262434438.1">
    <property type="nucleotide sequence ID" value="NZ_JACRTF010000001.1"/>
</dbReference>
<keyword evidence="1" id="KW-0449">Lipoprotein</keyword>
<name>A0A926IQ86_9BACT</name>
<dbReference type="InterPro" id="IPR020018">
    <property type="entry name" value="Motility-assoc_lipoprot_GldH"/>
</dbReference>
<evidence type="ECO:0000313" key="2">
    <source>
        <dbReference type="Proteomes" id="UP000651085"/>
    </source>
</evidence>
<dbReference type="Proteomes" id="UP000651085">
    <property type="component" value="Unassembled WGS sequence"/>
</dbReference>
<reference evidence="1" key="1">
    <citation type="submission" date="2020-08" db="EMBL/GenBank/DDBJ databases">
        <title>Genome public.</title>
        <authorList>
            <person name="Liu C."/>
            <person name="Sun Q."/>
        </authorList>
    </citation>
    <scope>NUCLEOTIDE SEQUENCE</scope>
    <source>
        <strain evidence="1">N12</strain>
    </source>
</reference>
<keyword evidence="2" id="KW-1185">Reference proteome</keyword>
<comment type="caution">
    <text evidence="1">The sequence shown here is derived from an EMBL/GenBank/DDBJ whole genome shotgun (WGS) entry which is preliminary data.</text>
</comment>